<dbReference type="HOGENOM" id="CLU_1491819_0_0_1"/>
<reference evidence="2 3" key="1">
    <citation type="journal article" date="2006" name="Nature">
        <title>Global trends of whole-genome duplications revealed by the ciliate Paramecium tetraurelia.</title>
        <authorList>
            <consortium name="Genoscope"/>
            <person name="Aury J.-M."/>
            <person name="Jaillon O."/>
            <person name="Duret L."/>
            <person name="Noel B."/>
            <person name="Jubin C."/>
            <person name="Porcel B.M."/>
            <person name="Segurens B."/>
            <person name="Daubin V."/>
            <person name="Anthouard V."/>
            <person name="Aiach N."/>
            <person name="Arnaiz O."/>
            <person name="Billaut A."/>
            <person name="Beisson J."/>
            <person name="Blanc I."/>
            <person name="Bouhouche K."/>
            <person name="Camara F."/>
            <person name="Duharcourt S."/>
            <person name="Guigo R."/>
            <person name="Gogendeau D."/>
            <person name="Katinka M."/>
            <person name="Keller A.-M."/>
            <person name="Kissmehl R."/>
            <person name="Klotz C."/>
            <person name="Koll F."/>
            <person name="Le Moue A."/>
            <person name="Lepere C."/>
            <person name="Malinsky S."/>
            <person name="Nowacki M."/>
            <person name="Nowak J.K."/>
            <person name="Plattner H."/>
            <person name="Poulain J."/>
            <person name="Ruiz F."/>
            <person name="Serrano V."/>
            <person name="Zagulski M."/>
            <person name="Dessen P."/>
            <person name="Betermier M."/>
            <person name="Weissenbach J."/>
            <person name="Scarpelli C."/>
            <person name="Schachter V."/>
            <person name="Sperling L."/>
            <person name="Meyer E."/>
            <person name="Cohen J."/>
            <person name="Wincker P."/>
        </authorList>
    </citation>
    <scope>NUCLEOTIDE SEQUENCE [LARGE SCALE GENOMIC DNA]</scope>
    <source>
        <strain evidence="2 3">Stock d4-2</strain>
    </source>
</reference>
<dbReference type="RefSeq" id="XP_001434416.1">
    <property type="nucleotide sequence ID" value="XM_001434379.1"/>
</dbReference>
<evidence type="ECO:0000313" key="3">
    <source>
        <dbReference type="Proteomes" id="UP000000600"/>
    </source>
</evidence>
<dbReference type="GeneID" id="5020201"/>
<proteinExistence type="predicted"/>
<organism evidence="2 3">
    <name type="scientific">Paramecium tetraurelia</name>
    <dbReference type="NCBI Taxonomy" id="5888"/>
    <lineage>
        <taxon>Eukaryota</taxon>
        <taxon>Sar</taxon>
        <taxon>Alveolata</taxon>
        <taxon>Ciliophora</taxon>
        <taxon>Intramacronucleata</taxon>
        <taxon>Oligohymenophorea</taxon>
        <taxon>Peniculida</taxon>
        <taxon>Parameciidae</taxon>
        <taxon>Paramecium</taxon>
    </lineage>
</organism>
<keyword evidence="1" id="KW-1133">Transmembrane helix</keyword>
<keyword evidence="3" id="KW-1185">Reference proteome</keyword>
<dbReference type="Proteomes" id="UP000000600">
    <property type="component" value="Unassembled WGS sequence"/>
</dbReference>
<keyword evidence="1" id="KW-0812">Transmembrane</keyword>
<sequence length="181" mass="22072">MSLEQSMFIFGCYKFTKIRTQLKLILFDLNITILYILYNIVKKYQIKGRESLLVLIEQTEINIKETNLQDCRIRQCIYNAAIRQLKESLIRYGYRCSQHNQKYDQNQLREKELERMNMFYLLYDDDCFINLSDKEIDQFFVTRDQDIKRAYNLKILSMFYIVDLMHSYSYELQVAYVLKYT</sequence>
<dbReference type="KEGG" id="ptm:GSPATT00036150001"/>
<evidence type="ECO:0000313" key="2">
    <source>
        <dbReference type="EMBL" id="CAK67019.1"/>
    </source>
</evidence>
<keyword evidence="1" id="KW-0472">Membrane</keyword>
<accession>A0C8A2</accession>
<evidence type="ECO:0000256" key="1">
    <source>
        <dbReference type="SAM" id="Phobius"/>
    </source>
</evidence>
<dbReference type="OMA" id="CRIRQCI"/>
<dbReference type="AlphaFoldDB" id="A0C8A2"/>
<gene>
    <name evidence="2" type="ORF">GSPATT00036150001</name>
</gene>
<dbReference type="EMBL" id="CT868049">
    <property type="protein sequence ID" value="CAK67019.1"/>
    <property type="molecule type" value="Genomic_DNA"/>
</dbReference>
<dbReference type="OrthoDB" id="10505011at2759"/>
<name>A0C8A2_PARTE</name>
<dbReference type="InParanoid" id="A0C8A2"/>
<protein>
    <submittedName>
        <fullName evidence="2">Uncharacterized protein</fullName>
    </submittedName>
</protein>
<feature type="transmembrane region" description="Helical" evidence="1">
    <location>
        <begin position="24"/>
        <end position="41"/>
    </location>
</feature>